<feature type="transmembrane region" description="Helical" evidence="2">
    <location>
        <begin position="48"/>
        <end position="72"/>
    </location>
</feature>
<organism evidence="4 5">
    <name type="scientific">Pleurotus ostreatus</name>
    <name type="common">Oyster mushroom</name>
    <name type="synonym">White-rot fungus</name>
    <dbReference type="NCBI Taxonomy" id="5322"/>
    <lineage>
        <taxon>Eukaryota</taxon>
        <taxon>Fungi</taxon>
        <taxon>Dikarya</taxon>
        <taxon>Basidiomycota</taxon>
        <taxon>Agaricomycotina</taxon>
        <taxon>Agaricomycetes</taxon>
        <taxon>Agaricomycetidae</taxon>
        <taxon>Agaricales</taxon>
        <taxon>Pleurotineae</taxon>
        <taxon>Pleurotaceae</taxon>
        <taxon>Pleurotus</taxon>
    </lineage>
</organism>
<feature type="transmembrane region" description="Helical" evidence="2">
    <location>
        <begin position="179"/>
        <end position="205"/>
    </location>
</feature>
<dbReference type="PANTHER" id="PTHR40465">
    <property type="entry name" value="CHROMOSOME 1, WHOLE GENOME SHOTGUN SEQUENCE"/>
    <property type="match status" value="1"/>
</dbReference>
<proteinExistence type="predicted"/>
<feature type="transmembrane region" description="Helical" evidence="2">
    <location>
        <begin position="147"/>
        <end position="167"/>
    </location>
</feature>
<dbReference type="OrthoDB" id="2798516at2759"/>
<gene>
    <name evidence="4" type="ORF">PC9H_000038</name>
</gene>
<feature type="compositionally biased region" description="Basic and acidic residues" evidence="1">
    <location>
        <begin position="384"/>
        <end position="400"/>
    </location>
</feature>
<dbReference type="AlphaFoldDB" id="A0A8H7DW92"/>
<dbReference type="RefSeq" id="XP_036635546.1">
    <property type="nucleotide sequence ID" value="XM_036769701.1"/>
</dbReference>
<feature type="compositionally biased region" description="Low complexity" evidence="1">
    <location>
        <begin position="306"/>
        <end position="317"/>
    </location>
</feature>
<dbReference type="Pfam" id="PF20152">
    <property type="entry name" value="DUF6534"/>
    <property type="match status" value="1"/>
</dbReference>
<keyword evidence="5" id="KW-1185">Reference proteome</keyword>
<feature type="compositionally biased region" description="Basic and acidic residues" evidence="1">
    <location>
        <begin position="356"/>
        <end position="369"/>
    </location>
</feature>
<dbReference type="Proteomes" id="UP000623687">
    <property type="component" value="Unassembled WGS sequence"/>
</dbReference>
<dbReference type="VEuPathDB" id="FungiDB:PC9H_000038"/>
<evidence type="ECO:0000256" key="2">
    <source>
        <dbReference type="SAM" id="Phobius"/>
    </source>
</evidence>
<feature type="region of interest" description="Disordered" evidence="1">
    <location>
        <begin position="356"/>
        <end position="400"/>
    </location>
</feature>
<keyword evidence="2" id="KW-0812">Transmembrane</keyword>
<keyword evidence="2" id="KW-0472">Membrane</keyword>
<evidence type="ECO:0000259" key="3">
    <source>
        <dbReference type="Pfam" id="PF20152"/>
    </source>
</evidence>
<dbReference type="EMBL" id="JACETU010000001">
    <property type="protein sequence ID" value="KAF7439702.1"/>
    <property type="molecule type" value="Genomic_DNA"/>
</dbReference>
<name>A0A8H7DW92_PLEOS</name>
<evidence type="ECO:0000313" key="4">
    <source>
        <dbReference type="EMBL" id="KAF7439702.1"/>
    </source>
</evidence>
<feature type="compositionally biased region" description="Acidic residues" evidence="1">
    <location>
        <begin position="370"/>
        <end position="383"/>
    </location>
</feature>
<sequence>MPPGQTLDNTLGSLYVGSLCSAVLYGVTSIQTYAYYHWFFKRDSWVHRIAVGLLWSLDTIHFILVVHGVYYYCVESFENPLKLLTLVWSMKLQIVINVVVILLVQGCASPPPESHMLLMFERRMADYTLTASGYASPLPSSFPHPSWIVVFITAGGFAVGMALAHAVYTLTFVSDHVRISWAIIASLATATFVDFFIAGAMVYYLRRSRGLQQRCRELEDLDDDANVAHLGHTHQYVALPKTLIFMGIESFLTKLYINSFLAMLNARERHHDLAPHHSEHHSSHTHSSRLGVSVHIHSLSRPGGISTATTASKSDSSNPRTSLSLYKSSLAPVSPLESQMELTSLADFSDAHDVHRKGRDVLDIKHSDEDRDTDADGDGEGEGEGARRGKDGDKDKVYSW</sequence>
<dbReference type="GeneID" id="59369879"/>
<comment type="caution">
    <text evidence="4">The sequence shown here is derived from an EMBL/GenBank/DDBJ whole genome shotgun (WGS) entry which is preliminary data.</text>
</comment>
<keyword evidence="2" id="KW-1133">Transmembrane helix</keyword>
<feature type="domain" description="DUF6534" evidence="3">
    <location>
        <begin position="191"/>
        <end position="268"/>
    </location>
</feature>
<feature type="region of interest" description="Disordered" evidence="1">
    <location>
        <begin position="301"/>
        <end position="323"/>
    </location>
</feature>
<evidence type="ECO:0000256" key="1">
    <source>
        <dbReference type="SAM" id="MobiDB-lite"/>
    </source>
</evidence>
<reference evidence="4" key="1">
    <citation type="submission" date="2019-07" db="EMBL/GenBank/DDBJ databases">
        <authorList>
            <person name="Palmer J.M."/>
        </authorList>
    </citation>
    <scope>NUCLEOTIDE SEQUENCE</scope>
    <source>
        <strain evidence="4">PC9</strain>
    </source>
</reference>
<accession>A0A8H7DW92</accession>
<protein>
    <recommendedName>
        <fullName evidence="3">DUF6534 domain-containing protein</fullName>
    </recommendedName>
</protein>
<feature type="transmembrane region" description="Helical" evidence="2">
    <location>
        <begin position="92"/>
        <end position="109"/>
    </location>
</feature>
<evidence type="ECO:0000313" key="5">
    <source>
        <dbReference type="Proteomes" id="UP000623687"/>
    </source>
</evidence>
<dbReference type="PANTHER" id="PTHR40465:SF1">
    <property type="entry name" value="DUF6534 DOMAIN-CONTAINING PROTEIN"/>
    <property type="match status" value="1"/>
</dbReference>
<dbReference type="InterPro" id="IPR045339">
    <property type="entry name" value="DUF6534"/>
</dbReference>
<feature type="transmembrane region" description="Helical" evidence="2">
    <location>
        <begin position="12"/>
        <end position="36"/>
    </location>
</feature>